<dbReference type="EMBL" id="LYXU01000003">
    <property type="protein sequence ID" value="OBS22883.1"/>
    <property type="molecule type" value="Genomic_DNA"/>
</dbReference>
<keyword evidence="3" id="KW-1185">Reference proteome</keyword>
<accession>A0A1B8AQT4</accession>
<evidence type="ECO:0000313" key="3">
    <source>
        <dbReference type="Proteomes" id="UP000091967"/>
    </source>
</evidence>
<feature type="transmembrane region" description="Helical" evidence="1">
    <location>
        <begin position="50"/>
        <end position="72"/>
    </location>
</feature>
<sequence>MSREYSWEEYDPDAYYIRTRRAFKNTGNYEGTHYDFLEGPEPKGRDTRPFVSTTTIMCMITIILSLCGYFLYPDMIYTKPLPQKIVKQVPEKSIDAICDAYQSVSLMYDEVFFELYTLLEIPQRSEPGPIVAAIKHKTEQDYRDIQNDDKKERDRAEERIGLYNKIGRVLLVYDNKWLYEKQIMGSKRRKADVRSMCKGQW</sequence>
<evidence type="ECO:0000313" key="2">
    <source>
        <dbReference type="EMBL" id="OBS22883.1"/>
    </source>
</evidence>
<reference evidence="2 3" key="1">
    <citation type="submission" date="2016-06" db="EMBL/GenBank/DDBJ databases">
        <title>Living apart together: crosstalk between the core and supernumerary genomes in a fungal plant pathogen.</title>
        <authorList>
            <person name="Vanheule A."/>
            <person name="Audenaert K."/>
            <person name="Warris S."/>
            <person name="Van De Geest H."/>
            <person name="Schijlen E."/>
            <person name="Hofte M."/>
            <person name="De Saeger S."/>
            <person name="Haesaert G."/>
            <person name="Waalwijk C."/>
            <person name="Van Der Lee T."/>
        </authorList>
    </citation>
    <scope>NUCLEOTIDE SEQUENCE [LARGE SCALE GENOMIC DNA]</scope>
    <source>
        <strain evidence="2 3">2516</strain>
    </source>
</reference>
<dbReference type="AlphaFoldDB" id="A0A1B8AQT4"/>
<keyword evidence="1" id="KW-1133">Transmembrane helix</keyword>
<keyword evidence="1" id="KW-0812">Transmembrane</keyword>
<name>A0A1B8AQT4_FUSPO</name>
<comment type="caution">
    <text evidence="2">The sequence shown here is derived from an EMBL/GenBank/DDBJ whole genome shotgun (WGS) entry which is preliminary data.</text>
</comment>
<gene>
    <name evidence="2" type="ORF">FPOA_09206</name>
</gene>
<evidence type="ECO:0000256" key="1">
    <source>
        <dbReference type="SAM" id="Phobius"/>
    </source>
</evidence>
<organism evidence="2 3">
    <name type="scientific">Fusarium poae</name>
    <dbReference type="NCBI Taxonomy" id="36050"/>
    <lineage>
        <taxon>Eukaryota</taxon>
        <taxon>Fungi</taxon>
        <taxon>Dikarya</taxon>
        <taxon>Ascomycota</taxon>
        <taxon>Pezizomycotina</taxon>
        <taxon>Sordariomycetes</taxon>
        <taxon>Hypocreomycetidae</taxon>
        <taxon>Hypocreales</taxon>
        <taxon>Nectriaceae</taxon>
        <taxon>Fusarium</taxon>
    </lineage>
</organism>
<protein>
    <submittedName>
        <fullName evidence="2">Uncharacterized protein</fullName>
    </submittedName>
</protein>
<proteinExistence type="predicted"/>
<dbReference type="Proteomes" id="UP000091967">
    <property type="component" value="Unassembled WGS sequence"/>
</dbReference>
<keyword evidence="1" id="KW-0472">Membrane</keyword>